<dbReference type="EMBL" id="MU006808">
    <property type="protein sequence ID" value="KAF2635326.1"/>
    <property type="molecule type" value="Genomic_DNA"/>
</dbReference>
<proteinExistence type="predicted"/>
<name>A0A6A6RJE6_9PLEO</name>
<dbReference type="Proteomes" id="UP000799753">
    <property type="component" value="Unassembled WGS sequence"/>
</dbReference>
<organism evidence="2 3">
    <name type="scientific">Massarina eburnea CBS 473.64</name>
    <dbReference type="NCBI Taxonomy" id="1395130"/>
    <lineage>
        <taxon>Eukaryota</taxon>
        <taxon>Fungi</taxon>
        <taxon>Dikarya</taxon>
        <taxon>Ascomycota</taxon>
        <taxon>Pezizomycotina</taxon>
        <taxon>Dothideomycetes</taxon>
        <taxon>Pleosporomycetidae</taxon>
        <taxon>Pleosporales</taxon>
        <taxon>Massarineae</taxon>
        <taxon>Massarinaceae</taxon>
        <taxon>Massarina</taxon>
    </lineage>
</organism>
<sequence>MPSSRSDSRTPSYSSTTKPASLQSFIDKIRPRSSSTSRPRSPSKPRIPSITSPAPRSTSKSRVFSTTSDKLHERSKSRPCHVSTSSQATRSTSFRTSSLSVNKPLPPLPPLPISPTPVRPTFKPIRSMSAREGYGYGAPDLGTGGWGTKDWTNLKAVAAEREWMAEQKKAYAGQERIYKEVVGIREGRGEEALVSGEQKWEMEFKKMNIGTSGARKENDRREEMVGDREGREKRRGDVVPKEPVAVSKGDLKRNRMLEKQLEMERRWAEHPPTPLAWPGQGESDDEWDFDSPPVSARSVFQ</sequence>
<dbReference type="AlphaFoldDB" id="A0A6A6RJE6"/>
<feature type="region of interest" description="Disordered" evidence="1">
    <location>
        <begin position="211"/>
        <end position="242"/>
    </location>
</feature>
<feature type="compositionally biased region" description="Basic and acidic residues" evidence="1">
    <location>
        <begin position="214"/>
        <end position="240"/>
    </location>
</feature>
<evidence type="ECO:0000256" key="1">
    <source>
        <dbReference type="SAM" id="MobiDB-lite"/>
    </source>
</evidence>
<protein>
    <submittedName>
        <fullName evidence="2">Uncharacterized protein</fullName>
    </submittedName>
</protein>
<feature type="region of interest" description="Disordered" evidence="1">
    <location>
        <begin position="264"/>
        <end position="301"/>
    </location>
</feature>
<feature type="compositionally biased region" description="Low complexity" evidence="1">
    <location>
        <begin position="1"/>
        <end position="17"/>
    </location>
</feature>
<evidence type="ECO:0000313" key="3">
    <source>
        <dbReference type="Proteomes" id="UP000799753"/>
    </source>
</evidence>
<gene>
    <name evidence="2" type="ORF">P280DRAFT_484703</name>
</gene>
<feature type="compositionally biased region" description="Pro residues" evidence="1">
    <location>
        <begin position="104"/>
        <end position="118"/>
    </location>
</feature>
<evidence type="ECO:0000313" key="2">
    <source>
        <dbReference type="EMBL" id="KAF2635326.1"/>
    </source>
</evidence>
<feature type="compositionally biased region" description="Low complexity" evidence="1">
    <location>
        <begin position="32"/>
        <end position="53"/>
    </location>
</feature>
<keyword evidence="3" id="KW-1185">Reference proteome</keyword>
<feature type="region of interest" description="Disordered" evidence="1">
    <location>
        <begin position="1"/>
        <end position="123"/>
    </location>
</feature>
<feature type="compositionally biased region" description="Polar residues" evidence="1">
    <location>
        <begin position="54"/>
        <end position="68"/>
    </location>
</feature>
<accession>A0A6A6RJE6</accession>
<feature type="compositionally biased region" description="Low complexity" evidence="1">
    <location>
        <begin position="83"/>
        <end position="103"/>
    </location>
</feature>
<reference evidence="2" key="1">
    <citation type="journal article" date="2020" name="Stud. Mycol.">
        <title>101 Dothideomycetes genomes: a test case for predicting lifestyles and emergence of pathogens.</title>
        <authorList>
            <person name="Haridas S."/>
            <person name="Albert R."/>
            <person name="Binder M."/>
            <person name="Bloem J."/>
            <person name="Labutti K."/>
            <person name="Salamov A."/>
            <person name="Andreopoulos B."/>
            <person name="Baker S."/>
            <person name="Barry K."/>
            <person name="Bills G."/>
            <person name="Bluhm B."/>
            <person name="Cannon C."/>
            <person name="Castanera R."/>
            <person name="Culley D."/>
            <person name="Daum C."/>
            <person name="Ezra D."/>
            <person name="Gonzalez J."/>
            <person name="Henrissat B."/>
            <person name="Kuo A."/>
            <person name="Liang C."/>
            <person name="Lipzen A."/>
            <person name="Lutzoni F."/>
            <person name="Magnuson J."/>
            <person name="Mondo S."/>
            <person name="Nolan M."/>
            <person name="Ohm R."/>
            <person name="Pangilinan J."/>
            <person name="Park H.-J."/>
            <person name="Ramirez L."/>
            <person name="Alfaro M."/>
            <person name="Sun H."/>
            <person name="Tritt A."/>
            <person name="Yoshinaga Y."/>
            <person name="Zwiers L.-H."/>
            <person name="Turgeon B."/>
            <person name="Goodwin S."/>
            <person name="Spatafora J."/>
            <person name="Crous P."/>
            <person name="Grigoriev I."/>
        </authorList>
    </citation>
    <scope>NUCLEOTIDE SEQUENCE</scope>
    <source>
        <strain evidence="2">CBS 473.64</strain>
    </source>
</reference>